<comment type="caution">
    <text evidence="3">The sequence shown here is derived from an EMBL/GenBank/DDBJ whole genome shotgun (WGS) entry which is preliminary data.</text>
</comment>
<gene>
    <name evidence="3" type="ORF">KP79_PYT12917</name>
</gene>
<dbReference type="GO" id="GO:0000502">
    <property type="term" value="C:proteasome complex"/>
    <property type="evidence" value="ECO:0007669"/>
    <property type="project" value="UniProtKB-KW"/>
</dbReference>
<reference evidence="3 4" key="1">
    <citation type="journal article" date="2017" name="Nat. Ecol. Evol.">
        <title>Scallop genome provides insights into evolution of bilaterian karyotype and development.</title>
        <authorList>
            <person name="Wang S."/>
            <person name="Zhang J."/>
            <person name="Jiao W."/>
            <person name="Li J."/>
            <person name="Xun X."/>
            <person name="Sun Y."/>
            <person name="Guo X."/>
            <person name="Huan P."/>
            <person name="Dong B."/>
            <person name="Zhang L."/>
            <person name="Hu X."/>
            <person name="Sun X."/>
            <person name="Wang J."/>
            <person name="Zhao C."/>
            <person name="Wang Y."/>
            <person name="Wang D."/>
            <person name="Huang X."/>
            <person name="Wang R."/>
            <person name="Lv J."/>
            <person name="Li Y."/>
            <person name="Zhang Z."/>
            <person name="Liu B."/>
            <person name="Lu W."/>
            <person name="Hui Y."/>
            <person name="Liang J."/>
            <person name="Zhou Z."/>
            <person name="Hou R."/>
            <person name="Li X."/>
            <person name="Liu Y."/>
            <person name="Li H."/>
            <person name="Ning X."/>
            <person name="Lin Y."/>
            <person name="Zhao L."/>
            <person name="Xing Q."/>
            <person name="Dou J."/>
            <person name="Li Y."/>
            <person name="Mao J."/>
            <person name="Guo H."/>
            <person name="Dou H."/>
            <person name="Li T."/>
            <person name="Mu C."/>
            <person name="Jiang W."/>
            <person name="Fu Q."/>
            <person name="Fu X."/>
            <person name="Miao Y."/>
            <person name="Liu J."/>
            <person name="Yu Q."/>
            <person name="Li R."/>
            <person name="Liao H."/>
            <person name="Li X."/>
            <person name="Kong Y."/>
            <person name="Jiang Z."/>
            <person name="Chourrout D."/>
            <person name="Li R."/>
            <person name="Bao Z."/>
        </authorList>
    </citation>
    <scope>NUCLEOTIDE SEQUENCE [LARGE SCALE GENOMIC DNA]</scope>
    <source>
        <strain evidence="3 4">PY_sf001</strain>
    </source>
</reference>
<dbReference type="GO" id="GO:0005634">
    <property type="term" value="C:nucleus"/>
    <property type="evidence" value="ECO:0007669"/>
    <property type="project" value="TreeGrafter"/>
</dbReference>
<evidence type="ECO:0000256" key="2">
    <source>
        <dbReference type="ARBA" id="ARBA00043974"/>
    </source>
</evidence>
<evidence type="ECO:0000313" key="3">
    <source>
        <dbReference type="EMBL" id="OWF52924.1"/>
    </source>
</evidence>
<dbReference type="GO" id="GO:0043248">
    <property type="term" value="P:proteasome assembly"/>
    <property type="evidence" value="ECO:0007669"/>
    <property type="project" value="InterPro"/>
</dbReference>
<organism evidence="3 4">
    <name type="scientific">Mizuhopecten yessoensis</name>
    <name type="common">Japanese scallop</name>
    <name type="synonym">Patinopecten yessoensis</name>
    <dbReference type="NCBI Taxonomy" id="6573"/>
    <lineage>
        <taxon>Eukaryota</taxon>
        <taxon>Metazoa</taxon>
        <taxon>Spiralia</taxon>
        <taxon>Lophotrochozoa</taxon>
        <taxon>Mollusca</taxon>
        <taxon>Bivalvia</taxon>
        <taxon>Autobranchia</taxon>
        <taxon>Pteriomorphia</taxon>
        <taxon>Pectinida</taxon>
        <taxon>Pectinoidea</taxon>
        <taxon>Pectinidae</taxon>
        <taxon>Mizuhopecten</taxon>
    </lineage>
</organism>
<name>A0A210QW41_MIZYE</name>
<dbReference type="PANTHER" id="PTHR12828:SF3">
    <property type="entry name" value="PROTEASOME MATURATION PROTEIN"/>
    <property type="match status" value="1"/>
</dbReference>
<proteinExistence type="inferred from homology"/>
<keyword evidence="3" id="KW-0647">Proteasome</keyword>
<keyword evidence="1" id="KW-0143">Chaperone</keyword>
<comment type="similarity">
    <text evidence="2">Belongs to the POMP/UMP1 family.</text>
</comment>
<dbReference type="Proteomes" id="UP000242188">
    <property type="component" value="Unassembled WGS sequence"/>
</dbReference>
<keyword evidence="4" id="KW-1185">Reference proteome</keyword>
<evidence type="ECO:0000256" key="1">
    <source>
        <dbReference type="ARBA" id="ARBA00023186"/>
    </source>
</evidence>
<dbReference type="InterPro" id="IPR008012">
    <property type="entry name" value="Ump1"/>
</dbReference>
<accession>A0A210QW41</accession>
<dbReference type="STRING" id="6573.A0A210QW41"/>
<sequence>MPDVFPFVSAQDRFYRKIMANTHISYPAVRPKPDGSQRVEVPVGNYGVPEMMKHGFDKNDSISKPVHPLEQSEKQWNGNKMKMDFAMLRKTEGIHAPLRLQMEFRVAQRELRLPGLKSSGLMMDILTGRDEMIDFDDILNNPYESETIVDHHGLMEKRLNIL</sequence>
<dbReference type="AlphaFoldDB" id="A0A210QW41"/>
<dbReference type="GO" id="GO:0005737">
    <property type="term" value="C:cytoplasm"/>
    <property type="evidence" value="ECO:0007669"/>
    <property type="project" value="TreeGrafter"/>
</dbReference>
<dbReference type="Pfam" id="PF05348">
    <property type="entry name" value="UMP1"/>
    <property type="match status" value="1"/>
</dbReference>
<evidence type="ECO:0000313" key="4">
    <source>
        <dbReference type="Proteomes" id="UP000242188"/>
    </source>
</evidence>
<dbReference type="OrthoDB" id="15001at2759"/>
<dbReference type="PANTHER" id="PTHR12828">
    <property type="entry name" value="PROTEASOME MATURATION PROTEIN UMP1"/>
    <property type="match status" value="1"/>
</dbReference>
<protein>
    <submittedName>
        <fullName evidence="3">Proteasome maturation protein</fullName>
    </submittedName>
</protein>
<dbReference type="EMBL" id="NEDP02001613">
    <property type="protein sequence ID" value="OWF52924.1"/>
    <property type="molecule type" value="Genomic_DNA"/>
</dbReference>